<reference evidence="3 4" key="1">
    <citation type="journal article" date="2013" name="Curr. Biol.">
        <title>The Genome of the Foraminiferan Reticulomyxa filosa.</title>
        <authorList>
            <person name="Glockner G."/>
            <person name="Hulsmann N."/>
            <person name="Schleicher M."/>
            <person name="Noegel A.A."/>
            <person name="Eichinger L."/>
            <person name="Gallinger C."/>
            <person name="Pawlowski J."/>
            <person name="Sierra R."/>
            <person name="Euteneuer U."/>
            <person name="Pillet L."/>
            <person name="Moustafa A."/>
            <person name="Platzer M."/>
            <person name="Groth M."/>
            <person name="Szafranski K."/>
            <person name="Schliwa M."/>
        </authorList>
    </citation>
    <scope>NUCLEOTIDE SEQUENCE [LARGE SCALE GENOMIC DNA]</scope>
</reference>
<evidence type="ECO:0000313" key="4">
    <source>
        <dbReference type="Proteomes" id="UP000023152"/>
    </source>
</evidence>
<dbReference type="PANTHER" id="PTHR43863">
    <property type="entry name" value="HYDROLASE, PUTATIVE (AFU_ORTHOLOGUE AFUA_1G03140)-RELATED"/>
    <property type="match status" value="1"/>
</dbReference>
<evidence type="ECO:0000259" key="2">
    <source>
        <dbReference type="Pfam" id="PF21365"/>
    </source>
</evidence>
<protein>
    <recommendedName>
        <fullName evidence="2">Glycosyl hydrolase family 31 C-terminal domain-containing protein</fullName>
    </recommendedName>
</protein>
<sequence>MQDDTGGTPLGPYPKSHINDWPQGTDCWRKFAKLRFQLVYYIYTSAYECHQSGLGMMRHFIVDDKIFDSKDLYAFEQEYEYLFGDKFLVAPVVAEGATFWEVYLPTAYNWYQLEGNWIYNDTDGRFRLVTTDLIKGGTSMLVDTPLDILPLFVKVGTIIPVMDPSVQTLNQPTNSSANIISYYDRINILHLWCFPNENYQANGNLWDGTTFQMYQDSSNNFNPRLDITNLQPPRNIIIVQIAQLTDPVTAVANGLNTSQQLTEVGSWQEVVQITGSESVWAWDAATQVLYVKMINLIMPFFETTFSIFFILIFISSAKHFTIKVAWNEIGNFVQ</sequence>
<dbReference type="Gene3D" id="3.20.20.80">
    <property type="entry name" value="Glycosidases"/>
    <property type="match status" value="1"/>
</dbReference>
<dbReference type="InterPro" id="IPR013780">
    <property type="entry name" value="Glyco_hydro_b"/>
</dbReference>
<dbReference type="Pfam" id="PF21365">
    <property type="entry name" value="Glyco_hydro_31_3rd"/>
    <property type="match status" value="1"/>
</dbReference>
<evidence type="ECO:0000256" key="1">
    <source>
        <dbReference type="SAM" id="Phobius"/>
    </source>
</evidence>
<feature type="transmembrane region" description="Helical" evidence="1">
    <location>
        <begin position="296"/>
        <end position="314"/>
    </location>
</feature>
<keyword evidence="1" id="KW-1133">Transmembrane helix</keyword>
<accession>X6NND5</accession>
<comment type="caution">
    <text evidence="3">The sequence shown here is derived from an EMBL/GenBank/DDBJ whole genome shotgun (WGS) entry which is preliminary data.</text>
</comment>
<dbReference type="OrthoDB" id="1334205at2759"/>
<dbReference type="Gene3D" id="2.60.40.1180">
    <property type="entry name" value="Golgi alpha-mannosidase II"/>
    <property type="match status" value="1"/>
</dbReference>
<feature type="domain" description="Glycosyl hydrolase family 31 C-terminal" evidence="2">
    <location>
        <begin position="70"/>
        <end position="159"/>
    </location>
</feature>
<organism evidence="3 4">
    <name type="scientific">Reticulomyxa filosa</name>
    <dbReference type="NCBI Taxonomy" id="46433"/>
    <lineage>
        <taxon>Eukaryota</taxon>
        <taxon>Sar</taxon>
        <taxon>Rhizaria</taxon>
        <taxon>Retaria</taxon>
        <taxon>Foraminifera</taxon>
        <taxon>Monothalamids</taxon>
        <taxon>Reticulomyxidae</taxon>
        <taxon>Reticulomyxa</taxon>
    </lineage>
</organism>
<evidence type="ECO:0000313" key="3">
    <source>
        <dbReference type="EMBL" id="ETO27234.1"/>
    </source>
</evidence>
<name>X6NND5_RETFI</name>
<keyword evidence="4" id="KW-1185">Reference proteome</keyword>
<proteinExistence type="predicted"/>
<dbReference type="SUPFAM" id="SSF51011">
    <property type="entry name" value="Glycosyl hydrolase domain"/>
    <property type="match status" value="1"/>
</dbReference>
<dbReference type="AlphaFoldDB" id="X6NND5"/>
<keyword evidence="1" id="KW-0812">Transmembrane</keyword>
<dbReference type="InterPro" id="IPR051816">
    <property type="entry name" value="Glycosyl_Hydrolase_31"/>
</dbReference>
<gene>
    <name evidence="3" type="ORF">RFI_09899</name>
</gene>
<dbReference type="PANTHER" id="PTHR43863:SF2">
    <property type="entry name" value="MALTASE-GLUCOAMYLASE"/>
    <property type="match status" value="1"/>
</dbReference>
<keyword evidence="1" id="KW-0472">Membrane</keyword>
<dbReference type="EMBL" id="ASPP01007380">
    <property type="protein sequence ID" value="ETO27234.1"/>
    <property type="molecule type" value="Genomic_DNA"/>
</dbReference>
<dbReference type="Proteomes" id="UP000023152">
    <property type="component" value="Unassembled WGS sequence"/>
</dbReference>
<dbReference type="InterPro" id="IPR048395">
    <property type="entry name" value="Glyco_hydro_31_C"/>
</dbReference>